<dbReference type="Proteomes" id="UP000569732">
    <property type="component" value="Unassembled WGS sequence"/>
</dbReference>
<dbReference type="InterPro" id="IPR016181">
    <property type="entry name" value="Acyl_CoA_acyltransferase"/>
</dbReference>
<accession>A0A853I718</accession>
<evidence type="ECO:0000256" key="2">
    <source>
        <dbReference type="ARBA" id="ARBA00023315"/>
    </source>
</evidence>
<protein>
    <submittedName>
        <fullName evidence="5">Bifunctional helix-turn-helix transcriptional regulator/GNAT family N-acetyltransferase</fullName>
    </submittedName>
</protein>
<dbReference type="Pfam" id="PF12802">
    <property type="entry name" value="MarR_2"/>
    <property type="match status" value="1"/>
</dbReference>
<dbReference type="InterPro" id="IPR000835">
    <property type="entry name" value="HTH_MarR-typ"/>
</dbReference>
<feature type="domain" description="HTH marR-type" evidence="3">
    <location>
        <begin position="10"/>
        <end position="156"/>
    </location>
</feature>
<name>A0A853I718_9GAMM</name>
<dbReference type="Gene3D" id="3.40.630.30">
    <property type="match status" value="1"/>
</dbReference>
<dbReference type="Gene3D" id="1.10.10.10">
    <property type="entry name" value="Winged helix-like DNA-binding domain superfamily/Winged helix DNA-binding domain"/>
    <property type="match status" value="1"/>
</dbReference>
<keyword evidence="6" id="KW-1185">Reference proteome</keyword>
<dbReference type="PROSITE" id="PS51186">
    <property type="entry name" value="GNAT"/>
    <property type="match status" value="1"/>
</dbReference>
<reference evidence="5 6" key="1">
    <citation type="submission" date="2020-07" db="EMBL/GenBank/DDBJ databases">
        <title>Endozoicomonas sp. nov., isolated from sediment.</title>
        <authorList>
            <person name="Gu T."/>
        </authorList>
    </citation>
    <scope>NUCLEOTIDE SEQUENCE [LARGE SCALE GENOMIC DNA]</scope>
    <source>
        <strain evidence="5 6">SM1973</strain>
    </source>
</reference>
<dbReference type="InterPro" id="IPR050832">
    <property type="entry name" value="Bact_Acetyltransf"/>
</dbReference>
<dbReference type="Pfam" id="PF00583">
    <property type="entry name" value="Acetyltransf_1"/>
    <property type="match status" value="1"/>
</dbReference>
<dbReference type="InterPro" id="IPR036390">
    <property type="entry name" value="WH_DNA-bd_sf"/>
</dbReference>
<evidence type="ECO:0000313" key="5">
    <source>
        <dbReference type="EMBL" id="NYZ65894.1"/>
    </source>
</evidence>
<dbReference type="GO" id="GO:0016747">
    <property type="term" value="F:acyltransferase activity, transferring groups other than amino-acyl groups"/>
    <property type="evidence" value="ECO:0007669"/>
    <property type="project" value="InterPro"/>
</dbReference>
<dbReference type="GO" id="GO:0003700">
    <property type="term" value="F:DNA-binding transcription factor activity"/>
    <property type="evidence" value="ECO:0007669"/>
    <property type="project" value="InterPro"/>
</dbReference>
<dbReference type="InterPro" id="IPR000182">
    <property type="entry name" value="GNAT_dom"/>
</dbReference>
<dbReference type="EMBL" id="JACCKB010000008">
    <property type="protein sequence ID" value="NYZ65894.1"/>
    <property type="molecule type" value="Genomic_DNA"/>
</dbReference>
<comment type="caution">
    <text evidence="5">The sequence shown here is derived from an EMBL/GenBank/DDBJ whole genome shotgun (WGS) entry which is preliminary data.</text>
</comment>
<evidence type="ECO:0000259" key="3">
    <source>
        <dbReference type="PROSITE" id="PS50995"/>
    </source>
</evidence>
<feature type="domain" description="N-acetyltransferase" evidence="4">
    <location>
        <begin position="165"/>
        <end position="316"/>
    </location>
</feature>
<evidence type="ECO:0000256" key="1">
    <source>
        <dbReference type="ARBA" id="ARBA00022679"/>
    </source>
</evidence>
<evidence type="ECO:0000259" key="4">
    <source>
        <dbReference type="PROSITE" id="PS51186"/>
    </source>
</evidence>
<dbReference type="PROSITE" id="PS50995">
    <property type="entry name" value="HTH_MARR_2"/>
    <property type="match status" value="1"/>
</dbReference>
<dbReference type="SUPFAM" id="SSF55729">
    <property type="entry name" value="Acyl-CoA N-acyltransferases (Nat)"/>
    <property type="match status" value="1"/>
</dbReference>
<dbReference type="SUPFAM" id="SSF46785">
    <property type="entry name" value="Winged helix' DNA-binding domain"/>
    <property type="match status" value="1"/>
</dbReference>
<dbReference type="InterPro" id="IPR036388">
    <property type="entry name" value="WH-like_DNA-bd_sf"/>
</dbReference>
<dbReference type="RefSeq" id="WP_180567919.1">
    <property type="nucleotide sequence ID" value="NZ_JACCKB010000008.1"/>
</dbReference>
<keyword evidence="1" id="KW-0808">Transferase</keyword>
<gene>
    <name evidence="5" type="ORF">H0A36_07690</name>
</gene>
<dbReference type="CDD" id="cd04301">
    <property type="entry name" value="NAT_SF"/>
    <property type="match status" value="1"/>
</dbReference>
<dbReference type="PANTHER" id="PTHR43877">
    <property type="entry name" value="AMINOALKYLPHOSPHONATE N-ACETYLTRANSFERASE-RELATED-RELATED"/>
    <property type="match status" value="1"/>
</dbReference>
<evidence type="ECO:0000313" key="6">
    <source>
        <dbReference type="Proteomes" id="UP000569732"/>
    </source>
</evidence>
<dbReference type="SMART" id="SM00347">
    <property type="entry name" value="HTH_MARR"/>
    <property type="match status" value="1"/>
</dbReference>
<proteinExistence type="predicted"/>
<keyword evidence="2" id="KW-0012">Acyltransferase</keyword>
<sequence>MPDFIAALGSQALGSRLKRLSDHFMQEVTEIYQTATVDMPPRLFPLLNLIAKQQQAPISTLAEQLGVSHAAVSQMANTMIKLGLATKRSDSQDERRQLLTLTPKAVQLIQQLQPIWQAIKTAIDECIDSSSHNLLEALQDMEQVLSEKSLQQRVQEKFAKPTLDITIVGWQPVYKQAFYQLNRQWVDEYFEFLPLDKQQLEEPEDYYLHSGGVIFFALIKQQAVGTFALYPTQPGVYELSKMAVDPTYQGCNIGQRLIEHAIAQANLLGAKKIILETASKLKPALALYQKMGFTVLPHPEGEARFTRADVYMELDL</sequence>
<dbReference type="AlphaFoldDB" id="A0A853I718"/>
<organism evidence="5 6">
    <name type="scientific">Spartinivicinus marinus</name>
    <dbReference type="NCBI Taxonomy" id="2994442"/>
    <lineage>
        <taxon>Bacteria</taxon>
        <taxon>Pseudomonadati</taxon>
        <taxon>Pseudomonadota</taxon>
        <taxon>Gammaproteobacteria</taxon>
        <taxon>Oceanospirillales</taxon>
        <taxon>Zooshikellaceae</taxon>
        <taxon>Spartinivicinus</taxon>
    </lineage>
</organism>